<evidence type="ECO:0000313" key="6">
    <source>
        <dbReference type="EMBL" id="TDK28914.1"/>
    </source>
</evidence>
<feature type="domain" description="Gp5/Type VI secretion system Vgr protein OB-fold" evidence="4">
    <location>
        <begin position="19"/>
        <end position="86"/>
    </location>
</feature>
<dbReference type="InterPro" id="IPR006531">
    <property type="entry name" value="Gp5/Vgr_OB"/>
</dbReference>
<dbReference type="GO" id="GO:0005576">
    <property type="term" value="C:extracellular region"/>
    <property type="evidence" value="ECO:0007669"/>
    <property type="project" value="UniProtKB-SubCell"/>
</dbReference>
<dbReference type="AlphaFoldDB" id="A0A4R5U527"/>
<dbReference type="SUPFAM" id="SSF69255">
    <property type="entry name" value="gp5 N-terminal domain-like"/>
    <property type="match status" value="1"/>
</dbReference>
<evidence type="ECO:0000256" key="2">
    <source>
        <dbReference type="ARBA" id="ARBA00005558"/>
    </source>
</evidence>
<evidence type="ECO:0000259" key="4">
    <source>
        <dbReference type="Pfam" id="PF04717"/>
    </source>
</evidence>
<evidence type="ECO:0000259" key="5">
    <source>
        <dbReference type="Pfam" id="PF22178"/>
    </source>
</evidence>
<dbReference type="Pfam" id="PF22178">
    <property type="entry name" value="Gp5_trimer_C"/>
    <property type="match status" value="1"/>
</dbReference>
<proteinExistence type="inferred from homology"/>
<dbReference type="Proteomes" id="UP000295238">
    <property type="component" value="Unassembled WGS sequence"/>
</dbReference>
<evidence type="ECO:0000256" key="3">
    <source>
        <dbReference type="ARBA" id="ARBA00022525"/>
    </source>
</evidence>
<feature type="domain" description="Gp5/Type VI secretion system Vgr C-terminal trimerisation" evidence="5">
    <location>
        <begin position="106"/>
        <end position="185"/>
    </location>
</feature>
<reference evidence="6 7" key="1">
    <citation type="submission" date="2019-03" db="EMBL/GenBank/DDBJ databases">
        <title>Rhizobium sp. nov., an bacterium isolated from biocrust in Mu Us Desert.</title>
        <authorList>
            <person name="Lixiong L."/>
        </authorList>
    </citation>
    <scope>NUCLEOTIDE SEQUENCE [LARGE SCALE GENOMIC DNA]</scope>
    <source>
        <strain evidence="6 7">SPY-1</strain>
    </source>
</reference>
<comment type="caution">
    <text evidence="6">The sequence shown here is derived from an EMBL/GenBank/DDBJ whole genome shotgun (WGS) entry which is preliminary data.</text>
</comment>
<feature type="non-terminal residue" evidence="6">
    <location>
        <position position="1"/>
    </location>
</feature>
<dbReference type="PANTHER" id="PTHR32305:SF15">
    <property type="entry name" value="PROTEIN RHSA-RELATED"/>
    <property type="match status" value="1"/>
</dbReference>
<evidence type="ECO:0000256" key="1">
    <source>
        <dbReference type="ARBA" id="ARBA00004613"/>
    </source>
</evidence>
<dbReference type="InterPro" id="IPR006533">
    <property type="entry name" value="T6SS_Vgr_RhsGE"/>
</dbReference>
<comment type="subcellular location">
    <subcellularLocation>
        <location evidence="1">Secreted</location>
    </subcellularLocation>
</comment>
<dbReference type="EMBL" id="SMTL01000021">
    <property type="protein sequence ID" value="TDK28914.1"/>
    <property type="molecule type" value="Genomic_DNA"/>
</dbReference>
<dbReference type="RefSeq" id="WP_133318480.1">
    <property type="nucleotide sequence ID" value="NZ_SMTL01000021.1"/>
</dbReference>
<dbReference type="SUPFAM" id="SSF69349">
    <property type="entry name" value="Phage fibre proteins"/>
    <property type="match status" value="1"/>
</dbReference>
<dbReference type="InterPro" id="IPR017847">
    <property type="entry name" value="T6SS_RhsGE_Vgr_subset"/>
</dbReference>
<sequence length="361" mass="38015">RIEGTQVAIVAGPAGEEIHPDKYGRIKLWFPWDRKAKKDGTDTCWVRVAQSWAGSTWGGQIIPRIGMEVMVAYVDGDPDRPLVTGVVPNPANGVPYTLPANKTRMVLRSNTHKGQGFNEVSFEDENGKENMFFHAQKDQTVKVLNNRIKRVDAHQVESVGQNKSIEVAQNHQEKIGGSMNLTVGGGAAGVPLLGMLSGIAAAGGLDSRNGAAAIDHPLLQEFAGAIASAGVATEAASLLANGEVNSAGNFSTAAGGEQVAAGSGLGALLSKLLPISGIVSTVIEKFRTDTIGIARTEQIGLYKNTTVGHTMTINAGEEFIIKCGQSKLMMDKDGNVTITGTKFNFAASGHVQINGEVIDLN</sequence>
<dbReference type="OrthoDB" id="9762420at2"/>
<protein>
    <submittedName>
        <fullName evidence="6">Type VI secretion system tip protein VgrG</fullName>
    </submittedName>
</protein>
<name>A0A4R5U527_9HYPH</name>
<dbReference type="InterPro" id="IPR050708">
    <property type="entry name" value="T6SS_VgrG/RHS"/>
</dbReference>
<comment type="similarity">
    <text evidence="2">Belongs to the VgrG protein family.</text>
</comment>
<dbReference type="PANTHER" id="PTHR32305">
    <property type="match status" value="1"/>
</dbReference>
<dbReference type="Gene3D" id="2.40.50.230">
    <property type="entry name" value="Gp5 N-terminal domain"/>
    <property type="match status" value="1"/>
</dbReference>
<dbReference type="Pfam" id="PF04717">
    <property type="entry name" value="Phage_base_V"/>
    <property type="match status" value="1"/>
</dbReference>
<keyword evidence="3" id="KW-0964">Secreted</keyword>
<organism evidence="6 7">
    <name type="scientific">Rhizobium deserti</name>
    <dbReference type="NCBI Taxonomy" id="2547961"/>
    <lineage>
        <taxon>Bacteria</taxon>
        <taxon>Pseudomonadati</taxon>
        <taxon>Pseudomonadota</taxon>
        <taxon>Alphaproteobacteria</taxon>
        <taxon>Hyphomicrobiales</taxon>
        <taxon>Rhizobiaceae</taxon>
        <taxon>Rhizobium/Agrobacterium group</taxon>
        <taxon>Rhizobium</taxon>
    </lineage>
</organism>
<accession>A0A4R5U527</accession>
<dbReference type="InterPro" id="IPR037026">
    <property type="entry name" value="Vgr_OB-fold_dom_sf"/>
</dbReference>
<dbReference type="NCBIfam" id="TIGR03361">
    <property type="entry name" value="VI_Rhs_Vgr"/>
    <property type="match status" value="1"/>
</dbReference>
<evidence type="ECO:0000313" key="7">
    <source>
        <dbReference type="Proteomes" id="UP000295238"/>
    </source>
</evidence>
<dbReference type="InterPro" id="IPR054030">
    <property type="entry name" value="Gp5_Vgr_C"/>
</dbReference>
<gene>
    <name evidence="6" type="primary">tssI</name>
    <name evidence="6" type="ORF">E2F50_22805</name>
</gene>
<keyword evidence="7" id="KW-1185">Reference proteome</keyword>
<dbReference type="NCBIfam" id="TIGR01646">
    <property type="entry name" value="vgr_GE"/>
    <property type="match status" value="1"/>
</dbReference>